<accession>A0AAE8MPB6</accession>
<gene>
    <name evidence="4" type="ORF">FTOL_13603</name>
</gene>
<feature type="region of interest" description="Disordered" evidence="1">
    <location>
        <begin position="287"/>
        <end position="306"/>
    </location>
</feature>
<dbReference type="Proteomes" id="UP001187734">
    <property type="component" value="Unassembled WGS sequence"/>
</dbReference>
<feature type="compositionally biased region" description="Basic and acidic residues" evidence="1">
    <location>
        <begin position="84"/>
        <end position="95"/>
    </location>
</feature>
<organism evidence="4 5">
    <name type="scientific">Fusarium torulosum</name>
    <dbReference type="NCBI Taxonomy" id="33205"/>
    <lineage>
        <taxon>Eukaryota</taxon>
        <taxon>Fungi</taxon>
        <taxon>Dikarya</taxon>
        <taxon>Ascomycota</taxon>
        <taxon>Pezizomycotina</taxon>
        <taxon>Sordariomycetes</taxon>
        <taxon>Hypocreomycetidae</taxon>
        <taxon>Hypocreales</taxon>
        <taxon>Nectriaceae</taxon>
        <taxon>Fusarium</taxon>
    </lineage>
</organism>
<comment type="caution">
    <text evidence="4">The sequence shown here is derived from an EMBL/GenBank/DDBJ whole genome shotgun (WGS) entry which is preliminary data.</text>
</comment>
<name>A0AAE8MPB6_9HYPO</name>
<feature type="compositionally biased region" description="Low complexity" evidence="1">
    <location>
        <begin position="126"/>
        <end position="171"/>
    </location>
</feature>
<keyword evidence="2" id="KW-0812">Transmembrane</keyword>
<evidence type="ECO:0000256" key="1">
    <source>
        <dbReference type="SAM" id="MobiDB-lite"/>
    </source>
</evidence>
<sequence length="306" mass="33362">MRFLFVITFLALSMLCVTGRKINDAQPDPSSFDDSPSALMYGLAASDDAQNWHEESWEKTPLVQRWRQWIRRQDETESSGNIRTTERRSKTRDTTQEDATTQDEATTTEDKATSTQNEVTTTNKPESTTQESTTEATSTQESSASLTMSSSSTETSSDSSSTTSSTITSTEPGASCYSTTILTSIVYSITTGGTTRSASYITNRITSSTCAPGLLCEIYPDSGVTVCMEQRNEVGTPGIVVAIFFGACIAGCISVLVGMCLRDKRVVKKYANIKRVKTLRAAERERKKLGAAQREDETNLMVSPSA</sequence>
<keyword evidence="2" id="KW-0472">Membrane</keyword>
<evidence type="ECO:0000313" key="5">
    <source>
        <dbReference type="Proteomes" id="UP001187734"/>
    </source>
</evidence>
<feature type="transmembrane region" description="Helical" evidence="2">
    <location>
        <begin position="239"/>
        <end position="261"/>
    </location>
</feature>
<feature type="signal peptide" evidence="3">
    <location>
        <begin position="1"/>
        <end position="19"/>
    </location>
</feature>
<keyword evidence="3" id="KW-0732">Signal</keyword>
<reference evidence="4" key="1">
    <citation type="submission" date="2018-03" db="EMBL/GenBank/DDBJ databases">
        <authorList>
            <person name="Guldener U."/>
        </authorList>
    </citation>
    <scope>NUCLEOTIDE SEQUENCE</scope>
</reference>
<protein>
    <submittedName>
        <fullName evidence="4">Uncharacterized protein</fullName>
    </submittedName>
</protein>
<dbReference type="EMBL" id="ONZP01000905">
    <property type="protein sequence ID" value="SPJ91949.1"/>
    <property type="molecule type" value="Genomic_DNA"/>
</dbReference>
<keyword evidence="5" id="KW-1185">Reference proteome</keyword>
<evidence type="ECO:0000313" key="4">
    <source>
        <dbReference type="EMBL" id="SPJ91949.1"/>
    </source>
</evidence>
<feature type="chain" id="PRO_5041932862" evidence="3">
    <location>
        <begin position="20"/>
        <end position="306"/>
    </location>
</feature>
<dbReference type="AlphaFoldDB" id="A0AAE8MPB6"/>
<keyword evidence="2" id="KW-1133">Transmembrane helix</keyword>
<feature type="region of interest" description="Disordered" evidence="1">
    <location>
        <begin position="73"/>
        <end position="171"/>
    </location>
</feature>
<proteinExistence type="predicted"/>
<feature type="compositionally biased region" description="Basic and acidic residues" evidence="1">
    <location>
        <begin position="287"/>
        <end position="297"/>
    </location>
</feature>
<evidence type="ECO:0000256" key="3">
    <source>
        <dbReference type="SAM" id="SignalP"/>
    </source>
</evidence>
<evidence type="ECO:0000256" key="2">
    <source>
        <dbReference type="SAM" id="Phobius"/>
    </source>
</evidence>